<keyword evidence="1 10" id="KW-0436">Ligase</keyword>
<dbReference type="CDD" id="cd02204">
    <property type="entry name" value="PurL_repeat2"/>
    <property type="match status" value="1"/>
</dbReference>
<dbReference type="NCBIfam" id="TIGR01857">
    <property type="entry name" value="FGAM-synthase"/>
    <property type="match status" value="1"/>
</dbReference>
<dbReference type="EC" id="6.3.5.3" evidence="10"/>
<dbReference type="Pfam" id="PF18072">
    <property type="entry name" value="FGAR-AT_linker"/>
    <property type="match status" value="1"/>
</dbReference>
<protein>
    <submittedName>
        <fullName evidence="10">Phosphoribosylformylglycinamidine synthase</fullName>
        <ecNumber evidence="10">6.3.5.3</ecNumber>
    </submittedName>
</protein>
<dbReference type="Gene3D" id="3.40.50.880">
    <property type="match status" value="1"/>
</dbReference>
<dbReference type="SUPFAM" id="SSF56042">
    <property type="entry name" value="PurM C-terminal domain-like"/>
    <property type="match status" value="1"/>
</dbReference>
<sequence length="1223" mass="137030">MDKRIFVRKREQYRQEEEKLVEELFRSLSIPVKSAAIYQIYDVYSIEEEVLKRAEQSVFSEVMVNEVFEELPLQEGFYFAYETLPAQFDQRADSAMQCIRLLDAESKAFVRSGTLLVFDRSLSSSELEKLSKYLVNPIESQEKELSLLSFSPDAERKAMRDMSGFRRLSIEALAALKTEMNLSLLMEDLLFIQEFYRGEERDPSETELYVLDCYWSDHCRHTTFETVLDKISVESKHFQKEMEEALQEYLSLRKELGTEKPVTLMDMATIVGKYHRIILKDQTVEVSSENNACSFFTTVRHDGKDEQWLIQFKNETHNHPTEIEPFGGASTCIGGAIRDPLSGRSFVYQAMRISGAGNVLEGRDKTLPNKLPQAEISKKAMQGYSSYGNQIGLATSFVRELYDDSYVAKHMEVGAVVGASPVENVRRELPAPGDIVVLIGGRTGRDGIQGASGSSVVHTSASLHTMASQVQKGNAPEERKIQRLFRRPEVSRLIKKCNDFGAGGVAVAIGEISPGMEIHLDKVLLKYQGLNATEIAISESQERMAVVVSEKDYSSFVKACEEENIEYAHVATVTDRNRLEMFMGKEKVVDLKASFLETSGVRQHREAVLTDHPEENPFLHHGFHKDDAVKELSEKNVASQKGLASNFDSSIGATTVLMPFTGKEELTPVQASVHALPTLGFDSDVATVLTYGFIPKISHYSPFLSALYSVLLSVAKVYAVGGDRKTLYLSCQEYFEKLGTDSKKWGMATEALLGALHAERALGISAIGGKDSMSGTFNDLHVVETLISFACSTVKVDQVLTPELKNCGNTLYFLPVVKDERGFPNIAETVAQYDLLHRYISEKKVCSVYVLEEGSAFSALYKMAVGNDLGFYVTMEDLSDFQPGSMVIEASVTDLPFRKIGTVEEDILANGEPLDKETLRRAYTGTFEKLYPEYVNLEKGNCENLSKETERAFVSPEKVDQVKVLIPVFPGTNCEYDSTRAFQKEGAEVETVIIRNKREHDLKESMEEFVEKLKDAHILMFVGGFSSGDEPDGSAKFIVNFLRNEKVKEAVHSHLKKKRLILGICNGFQALLKSGLLPYGEIRALTEEDLTLYHNDCMHHVSTTAFTRVANTNSPWTRHFRLGEMHDVVFSHGEGKLVGKSIEKWKHLAAFQYADFDGNASLNGKFNPNGSLYGIEGMVSEDGLILGKMGHSERYGEGLYRNRRIPNPQNLFYSGVQYFKGAK</sequence>
<dbReference type="InterPro" id="IPR010918">
    <property type="entry name" value="PurM-like_C_dom"/>
</dbReference>
<evidence type="ECO:0000256" key="1">
    <source>
        <dbReference type="ARBA" id="ARBA00022598"/>
    </source>
</evidence>
<evidence type="ECO:0000256" key="2">
    <source>
        <dbReference type="ARBA" id="ARBA00022723"/>
    </source>
</evidence>
<comment type="caution">
    <text evidence="10">The sequence shown here is derived from an EMBL/GenBank/DDBJ whole genome shotgun (WGS) entry which is preliminary data.</text>
</comment>
<dbReference type="SUPFAM" id="SSF52317">
    <property type="entry name" value="Class I glutamine amidotransferase-like"/>
    <property type="match status" value="1"/>
</dbReference>
<keyword evidence="3" id="KW-0547">Nucleotide-binding</keyword>
<dbReference type="InterPro" id="IPR036921">
    <property type="entry name" value="PurM-like_N_sf"/>
</dbReference>
<keyword evidence="5" id="KW-0067">ATP-binding</keyword>
<dbReference type="PANTHER" id="PTHR10099:SF1">
    <property type="entry name" value="PHOSPHORIBOSYLFORMYLGLYCINAMIDINE SYNTHASE"/>
    <property type="match status" value="1"/>
</dbReference>
<dbReference type="RefSeq" id="WP_304071494.1">
    <property type="nucleotide sequence ID" value="NZ_JABZRA010000062.1"/>
</dbReference>
<keyword evidence="7" id="KW-0175">Coiled coil</keyword>
<organism evidence="10 11">
    <name type="scientific">Oribacterium sinus</name>
    <dbReference type="NCBI Taxonomy" id="237576"/>
    <lineage>
        <taxon>Bacteria</taxon>
        <taxon>Bacillati</taxon>
        <taxon>Bacillota</taxon>
        <taxon>Clostridia</taxon>
        <taxon>Lachnospirales</taxon>
        <taxon>Lachnospiraceae</taxon>
        <taxon>Oribacterium</taxon>
    </lineage>
</organism>
<evidence type="ECO:0000256" key="7">
    <source>
        <dbReference type="SAM" id="Coils"/>
    </source>
</evidence>
<dbReference type="Pfam" id="PF13507">
    <property type="entry name" value="GATase_5"/>
    <property type="match status" value="1"/>
</dbReference>
<dbReference type="Proteomes" id="UP000775770">
    <property type="component" value="Unassembled WGS sequence"/>
</dbReference>
<keyword evidence="4" id="KW-0658">Purine biosynthesis</keyword>
<dbReference type="GO" id="GO:0004642">
    <property type="term" value="F:phosphoribosylformylglycinamidine synthase activity"/>
    <property type="evidence" value="ECO:0007669"/>
    <property type="project" value="UniProtKB-EC"/>
</dbReference>
<accession>A0A930DK49</accession>
<keyword evidence="2" id="KW-0479">Metal-binding</keyword>
<dbReference type="GO" id="GO:0005524">
    <property type="term" value="F:ATP binding"/>
    <property type="evidence" value="ECO:0007669"/>
    <property type="project" value="UniProtKB-KW"/>
</dbReference>
<dbReference type="Gene3D" id="3.90.650.10">
    <property type="entry name" value="PurM-like C-terminal domain"/>
    <property type="match status" value="1"/>
</dbReference>
<dbReference type="InterPro" id="IPR010141">
    <property type="entry name" value="FGAM_synthase"/>
</dbReference>
<dbReference type="GO" id="GO:0046872">
    <property type="term" value="F:metal ion binding"/>
    <property type="evidence" value="ECO:0007669"/>
    <property type="project" value="UniProtKB-KW"/>
</dbReference>
<name>A0A930DK49_9FIRM</name>
<dbReference type="GO" id="GO:0006164">
    <property type="term" value="P:purine nucleotide biosynthetic process"/>
    <property type="evidence" value="ECO:0007669"/>
    <property type="project" value="UniProtKB-KW"/>
</dbReference>
<dbReference type="CDD" id="cd02203">
    <property type="entry name" value="PurL_repeat1"/>
    <property type="match status" value="1"/>
</dbReference>
<evidence type="ECO:0000256" key="5">
    <source>
        <dbReference type="ARBA" id="ARBA00022840"/>
    </source>
</evidence>
<dbReference type="SMART" id="SM01211">
    <property type="entry name" value="GATase_5"/>
    <property type="match status" value="1"/>
</dbReference>
<evidence type="ECO:0000256" key="6">
    <source>
        <dbReference type="ARBA" id="ARBA00022842"/>
    </source>
</evidence>
<dbReference type="InterPro" id="IPR041609">
    <property type="entry name" value="PurL_linker"/>
</dbReference>
<reference evidence="10" key="1">
    <citation type="submission" date="2020-04" db="EMBL/GenBank/DDBJ databases">
        <title>Deep metagenomics examines the oral microbiome during advanced dental caries in children, revealing novel taxa and co-occurrences with host molecules.</title>
        <authorList>
            <person name="Baker J.L."/>
            <person name="Morton J.T."/>
            <person name="Dinis M."/>
            <person name="Alvarez R."/>
            <person name="Tran N.C."/>
            <person name="Knight R."/>
            <person name="Edlund A."/>
        </authorList>
    </citation>
    <scope>NUCLEOTIDE SEQUENCE</scope>
    <source>
        <strain evidence="10">JCVI_38_bin.19</strain>
    </source>
</reference>
<dbReference type="Pfam" id="PF02769">
    <property type="entry name" value="AIRS_C"/>
    <property type="match status" value="1"/>
</dbReference>
<dbReference type="AlphaFoldDB" id="A0A930DK49"/>
<proteinExistence type="predicted"/>
<evidence type="ECO:0000259" key="9">
    <source>
        <dbReference type="Pfam" id="PF18072"/>
    </source>
</evidence>
<evidence type="ECO:0000256" key="4">
    <source>
        <dbReference type="ARBA" id="ARBA00022755"/>
    </source>
</evidence>
<evidence type="ECO:0000313" key="10">
    <source>
        <dbReference type="EMBL" id="MBF1272838.1"/>
    </source>
</evidence>
<feature type="domain" description="Phosphoribosylformylglycinamidine synthase linker" evidence="9">
    <location>
        <begin position="173"/>
        <end position="221"/>
    </location>
</feature>
<dbReference type="Gene3D" id="3.30.1330.10">
    <property type="entry name" value="PurM-like, N-terminal domain"/>
    <property type="match status" value="2"/>
</dbReference>
<evidence type="ECO:0000259" key="8">
    <source>
        <dbReference type="Pfam" id="PF02769"/>
    </source>
</evidence>
<dbReference type="PANTHER" id="PTHR10099">
    <property type="entry name" value="PHOSPHORIBOSYLFORMYLGLYCINAMIDINE SYNTHASE"/>
    <property type="match status" value="1"/>
</dbReference>
<dbReference type="SUPFAM" id="SSF55326">
    <property type="entry name" value="PurM N-terminal domain-like"/>
    <property type="match status" value="2"/>
</dbReference>
<dbReference type="PROSITE" id="PS51273">
    <property type="entry name" value="GATASE_TYPE_1"/>
    <property type="match status" value="1"/>
</dbReference>
<keyword evidence="6" id="KW-0460">Magnesium</keyword>
<feature type="domain" description="PurM-like C-terminal" evidence="8">
    <location>
        <begin position="432"/>
        <end position="582"/>
    </location>
</feature>
<feature type="coiled-coil region" evidence="7">
    <location>
        <begin position="228"/>
        <end position="255"/>
    </location>
</feature>
<dbReference type="InterPro" id="IPR029062">
    <property type="entry name" value="Class_I_gatase-like"/>
</dbReference>
<gene>
    <name evidence="10" type="ORF">HXM90_05385</name>
</gene>
<dbReference type="GO" id="GO:0005737">
    <property type="term" value="C:cytoplasm"/>
    <property type="evidence" value="ECO:0007669"/>
    <property type="project" value="TreeGrafter"/>
</dbReference>
<dbReference type="InterPro" id="IPR036676">
    <property type="entry name" value="PurM-like_C_sf"/>
</dbReference>
<dbReference type="EMBL" id="JABZRA010000062">
    <property type="protein sequence ID" value="MBF1272838.1"/>
    <property type="molecule type" value="Genomic_DNA"/>
</dbReference>
<evidence type="ECO:0000256" key="3">
    <source>
        <dbReference type="ARBA" id="ARBA00022741"/>
    </source>
</evidence>
<evidence type="ECO:0000313" key="11">
    <source>
        <dbReference type="Proteomes" id="UP000775770"/>
    </source>
</evidence>